<feature type="transmembrane region" description="Helical" evidence="1">
    <location>
        <begin position="12"/>
        <end position="34"/>
    </location>
</feature>
<dbReference type="EMBL" id="BMHE01000019">
    <property type="protein sequence ID" value="GFZ88308.1"/>
    <property type="molecule type" value="Genomic_DNA"/>
</dbReference>
<dbReference type="Proteomes" id="UP000615455">
    <property type="component" value="Unassembled WGS sequence"/>
</dbReference>
<keyword evidence="1" id="KW-0812">Transmembrane</keyword>
<protein>
    <recommendedName>
        <fullName evidence="4">Type II secretion system protein</fullName>
    </recommendedName>
</protein>
<evidence type="ECO:0008006" key="4">
    <source>
        <dbReference type="Google" id="ProtNLM"/>
    </source>
</evidence>
<keyword evidence="1" id="KW-0472">Membrane</keyword>
<accession>A0ABQ1EVV1</accession>
<comment type="caution">
    <text evidence="2">The sequence shown here is derived from an EMBL/GenBank/DDBJ whole genome shotgun (WGS) entry which is preliminary data.</text>
</comment>
<evidence type="ECO:0000256" key="1">
    <source>
        <dbReference type="SAM" id="Phobius"/>
    </source>
</evidence>
<keyword evidence="1" id="KW-1133">Transmembrane helix</keyword>
<name>A0ABQ1EVV1_9BACL</name>
<organism evidence="2 3">
    <name type="scientific">Paenibacillus marchantiophytorum</name>
    <dbReference type="NCBI Taxonomy" id="1619310"/>
    <lineage>
        <taxon>Bacteria</taxon>
        <taxon>Bacillati</taxon>
        <taxon>Bacillota</taxon>
        <taxon>Bacilli</taxon>
        <taxon>Bacillales</taxon>
        <taxon>Paenibacillaceae</taxon>
        <taxon>Paenibacillus</taxon>
    </lineage>
</organism>
<evidence type="ECO:0000313" key="2">
    <source>
        <dbReference type="EMBL" id="GFZ88308.1"/>
    </source>
</evidence>
<sequence length="600" mass="66996">MRHCKEEKGSALLIVLFMIIVFTLLGLAVLSASIGGATRSQTKLKDVQSLHLAEKALNEAVARIKATLDDKDDIDPDKIGEQLTEMFPALTENEVETEFLIKPITEVSLDTSSGTPQIKIIVTANIDGVKRKLEQNVGINVFPDVLNYAAGSEGDLILNGSPYFRGGDLYAGKKLKIKNQAEYIYNNENGFKSLANVGRYSQLEGRAFVQSLDNFVYCNSKVTPYCGDTPSQADFISINETTDKGMTTIPRVLGIDKDQVELKSKDDFVELNMDESFIDKVTESLSGNNFERLDISKEYKKGSLSFKDYLKARTDKLQHPVIEELATYTEEQRKVYLNQREKDIKFINERELPQQSYLYNGNFKMGSGEEIKQLVFSEEAKSTRVPVTPGANYYTSYWFIINGNLEIENTDTYPLKVKGNILVTGDVNIKGNVQMDATIFSLGSTNILDASITGLPDLKGDPKELVLLSKGEILISRVNSFKPLPMGGYDPDKVTNDSITRLDAFFYTDSYAELYGVGSVFWIRGGFFAKNDLTINAVRGNTIESADLTALLVPPGQENLNEKQSRFIIEYNKDIFTHQLSSLPRVKGINLYRGKKVLVK</sequence>
<reference evidence="3" key="1">
    <citation type="journal article" date="2019" name="Int. J. Syst. Evol. Microbiol.">
        <title>The Global Catalogue of Microorganisms (GCM) 10K type strain sequencing project: providing services to taxonomists for standard genome sequencing and annotation.</title>
        <authorList>
            <consortium name="The Broad Institute Genomics Platform"/>
            <consortium name="The Broad Institute Genome Sequencing Center for Infectious Disease"/>
            <person name="Wu L."/>
            <person name="Ma J."/>
        </authorList>
    </citation>
    <scope>NUCLEOTIDE SEQUENCE [LARGE SCALE GENOMIC DNA]</scope>
    <source>
        <strain evidence="3">CGMCC 1.15043</strain>
    </source>
</reference>
<gene>
    <name evidence="2" type="ORF">GCM10008018_38080</name>
</gene>
<dbReference type="RefSeq" id="WP_189013944.1">
    <property type="nucleotide sequence ID" value="NZ_BMHE01000019.1"/>
</dbReference>
<evidence type="ECO:0000313" key="3">
    <source>
        <dbReference type="Proteomes" id="UP000615455"/>
    </source>
</evidence>
<proteinExistence type="predicted"/>
<keyword evidence="3" id="KW-1185">Reference proteome</keyword>